<feature type="transmembrane region" description="Helical" evidence="1">
    <location>
        <begin position="6"/>
        <end position="26"/>
    </location>
</feature>
<dbReference type="AlphaFoldDB" id="A0A9X2L4D1"/>
<gene>
    <name evidence="2" type="ORF">NM125_11275</name>
</gene>
<keyword evidence="1" id="KW-0812">Transmembrane</keyword>
<keyword evidence="1" id="KW-0472">Membrane</keyword>
<evidence type="ECO:0000256" key="1">
    <source>
        <dbReference type="SAM" id="Phobius"/>
    </source>
</evidence>
<organism evidence="2 3">
    <name type="scientific">Gracilimonas sediminicola</name>
    <dbReference type="NCBI Taxonomy" id="2952158"/>
    <lineage>
        <taxon>Bacteria</taxon>
        <taxon>Pseudomonadati</taxon>
        <taxon>Balneolota</taxon>
        <taxon>Balneolia</taxon>
        <taxon>Balneolales</taxon>
        <taxon>Balneolaceae</taxon>
        <taxon>Gracilimonas</taxon>
    </lineage>
</organism>
<evidence type="ECO:0000313" key="3">
    <source>
        <dbReference type="Proteomes" id="UP001139125"/>
    </source>
</evidence>
<keyword evidence="1" id="KW-1133">Transmembrane helix</keyword>
<feature type="transmembrane region" description="Helical" evidence="1">
    <location>
        <begin position="38"/>
        <end position="55"/>
    </location>
</feature>
<proteinExistence type="predicted"/>
<protein>
    <submittedName>
        <fullName evidence="2">Uncharacterized protein</fullName>
    </submittedName>
</protein>
<sequence>MVAISVGLALGLIVLGVVTMAGAGVRSLVMGKQDYKKIGMMAIPFVVFGIAYAISGEFSDAGVMTAALMMLGMVAAIVLTGLRGTFKF</sequence>
<name>A0A9X2L4D1_9BACT</name>
<comment type="caution">
    <text evidence="2">The sequence shown here is derived from an EMBL/GenBank/DDBJ whole genome shotgun (WGS) entry which is preliminary data.</text>
</comment>
<dbReference type="EMBL" id="JANDBC010000002">
    <property type="protein sequence ID" value="MCP9292161.1"/>
    <property type="molecule type" value="Genomic_DNA"/>
</dbReference>
<evidence type="ECO:0000313" key="2">
    <source>
        <dbReference type="EMBL" id="MCP9292161.1"/>
    </source>
</evidence>
<feature type="transmembrane region" description="Helical" evidence="1">
    <location>
        <begin position="61"/>
        <end position="82"/>
    </location>
</feature>
<reference evidence="2" key="1">
    <citation type="submission" date="2022-06" db="EMBL/GenBank/DDBJ databases">
        <title>Gracilimonas sp. CAU 1638 isolated from sea sediment.</title>
        <authorList>
            <person name="Kim W."/>
        </authorList>
    </citation>
    <scope>NUCLEOTIDE SEQUENCE</scope>
    <source>
        <strain evidence="2">CAU 1638</strain>
    </source>
</reference>
<dbReference type="Proteomes" id="UP001139125">
    <property type="component" value="Unassembled WGS sequence"/>
</dbReference>
<accession>A0A9X2L4D1</accession>
<keyword evidence="3" id="KW-1185">Reference proteome</keyword>
<dbReference type="RefSeq" id="WP_255135035.1">
    <property type="nucleotide sequence ID" value="NZ_CP175953.1"/>
</dbReference>